<feature type="compositionally biased region" description="Basic and acidic residues" evidence="1">
    <location>
        <begin position="583"/>
        <end position="615"/>
    </location>
</feature>
<feature type="compositionally biased region" description="Acidic residues" evidence="1">
    <location>
        <begin position="692"/>
        <end position="723"/>
    </location>
</feature>
<feature type="compositionally biased region" description="Acidic residues" evidence="1">
    <location>
        <begin position="316"/>
        <end position="325"/>
    </location>
</feature>
<dbReference type="EMBL" id="JATAAI010000002">
    <property type="protein sequence ID" value="KAK1747854.1"/>
    <property type="molecule type" value="Genomic_DNA"/>
</dbReference>
<feature type="compositionally biased region" description="Polar residues" evidence="1">
    <location>
        <begin position="370"/>
        <end position="386"/>
    </location>
</feature>
<gene>
    <name evidence="2" type="ORF">QTG54_001817</name>
</gene>
<evidence type="ECO:0000313" key="2">
    <source>
        <dbReference type="EMBL" id="KAK1747854.1"/>
    </source>
</evidence>
<accession>A0AAD9DIY0</accession>
<proteinExistence type="predicted"/>
<feature type="region of interest" description="Disordered" evidence="1">
    <location>
        <begin position="1"/>
        <end position="68"/>
    </location>
</feature>
<feature type="region of interest" description="Disordered" evidence="1">
    <location>
        <begin position="642"/>
        <end position="821"/>
    </location>
</feature>
<feature type="compositionally biased region" description="Basic and acidic residues" evidence="1">
    <location>
        <begin position="500"/>
        <end position="509"/>
    </location>
</feature>
<feature type="compositionally biased region" description="Basic and acidic residues" evidence="1">
    <location>
        <begin position="47"/>
        <end position="56"/>
    </location>
</feature>
<feature type="compositionally biased region" description="Acidic residues" evidence="1">
    <location>
        <begin position="523"/>
        <end position="533"/>
    </location>
</feature>
<feature type="compositionally biased region" description="Basic and acidic residues" evidence="1">
    <location>
        <begin position="336"/>
        <end position="350"/>
    </location>
</feature>
<feature type="region of interest" description="Disordered" evidence="1">
    <location>
        <begin position="121"/>
        <end position="232"/>
    </location>
</feature>
<name>A0AAD9DIY0_9STRA</name>
<dbReference type="Proteomes" id="UP001224775">
    <property type="component" value="Unassembled WGS sequence"/>
</dbReference>
<comment type="caution">
    <text evidence="2">The sequence shown here is derived from an EMBL/GenBank/DDBJ whole genome shotgun (WGS) entry which is preliminary data.</text>
</comment>
<sequence>MKNHLRDEATKRRLRQMEEARIRQEEMGHLADDHNDDAVDGAADSKSNVKTEEEKANAGPQISEQDKQRAMAIAARFDTNREELRVKREEDRVGLIGKLRQRRLESITSNEFLKETKEVDTLGAEEDKDDEKKVDVKKKGSPLTVLAQENNDGGMIELDDDSDDSDDDDSDDDDDELELVAQTPSDIKAPINATATKPKPKSMFDALLSNHGKDATRRPIVAQKKSKTVASNPRMALRMALREKQVKAGNRWLARELGYKTEEDHIRDCKDVEDKKRKQIFLLEKEAVMREEKNVGLEVDNDAEEEPQFDNSGDAADYDEEDDEMAMARELNQLEEATKSEDATDDHADGTDEQNMTTVMQCSDADHSDGNSIANGSNGNENNVDQGNDALEKLTTESRDAASSPGTKAEPEAERTVVTPTVSNDIEETAAGSEVNSDANESAPNENSSKSDVATVTKLATEPKDATEDTAEESEFNATSISTEESGPKKPRNSAWQAMLRKEKEDLAKQKRRQRKGGGLVEGEAEEEEEEEGIVGLEDFGFAVHKKKGDDDDDVDDAEVDEDDLEHVVDDVSDGEGDEEAGDVARKRLEAKEEKERHKEIMRRMREGYGGRDRGIASGVGGARGMHRFDVLVGADNRDEAKQLGLLNDDELDSDNEGEGKPEKKDDDEEEDEAALLDKMLKERFLQKQNDEYLEENFSDDDEEEDEDDGSGENKDGDDDEDKEQDRLAKRFAKRARMNRILEAYEGDSQFSRSRLIDEDESTQNDLKAIKTSLSRKRGSVPMSDRSKDTKENSLNDTSKRQKGTSNNEEQSSNAPSSSRFLMNESSLSVALIANRNAGRKRKTTFINGKQNSSFVRKNSTCSSKSLSLNHVVFMAGESQTLSRMDSSSNSFMKTIKSTSVIKKSSKQVSRGSSLWSKVCSKNLKG</sequence>
<evidence type="ECO:0000313" key="3">
    <source>
        <dbReference type="Proteomes" id="UP001224775"/>
    </source>
</evidence>
<reference evidence="2" key="1">
    <citation type="submission" date="2023-06" db="EMBL/GenBank/DDBJ databases">
        <title>Survivors Of The Sea: Transcriptome response of Skeletonema marinoi to long-term dormancy.</title>
        <authorList>
            <person name="Pinder M.I.M."/>
            <person name="Kourtchenko O."/>
            <person name="Robertson E.K."/>
            <person name="Larsson T."/>
            <person name="Maumus F."/>
            <person name="Osuna-Cruz C.M."/>
            <person name="Vancaester E."/>
            <person name="Stenow R."/>
            <person name="Vandepoele K."/>
            <person name="Ploug H."/>
            <person name="Bruchert V."/>
            <person name="Godhe A."/>
            <person name="Topel M."/>
        </authorList>
    </citation>
    <scope>NUCLEOTIDE SEQUENCE</scope>
    <source>
        <strain evidence="2">R05AC</strain>
    </source>
</reference>
<feature type="compositionally biased region" description="Acidic residues" evidence="1">
    <location>
        <begin position="157"/>
        <end position="178"/>
    </location>
</feature>
<dbReference type="AlphaFoldDB" id="A0AAD9DIY0"/>
<keyword evidence="3" id="KW-1185">Reference proteome</keyword>
<feature type="compositionally biased region" description="Basic and acidic residues" evidence="1">
    <location>
        <begin position="390"/>
        <end position="400"/>
    </location>
</feature>
<feature type="compositionally biased region" description="Acidic residues" evidence="1">
    <location>
        <begin position="666"/>
        <end position="675"/>
    </location>
</feature>
<protein>
    <recommendedName>
        <fullName evidence="4">DNA replication checkpoint mediator MRC1 domain-containing protein</fullName>
    </recommendedName>
</protein>
<evidence type="ECO:0008006" key="4">
    <source>
        <dbReference type="Google" id="ProtNLM"/>
    </source>
</evidence>
<feature type="compositionally biased region" description="Basic and acidic residues" evidence="1">
    <location>
        <begin position="679"/>
        <end position="691"/>
    </location>
</feature>
<feature type="compositionally biased region" description="Acidic residues" evidence="1">
    <location>
        <begin position="299"/>
        <end position="308"/>
    </location>
</feature>
<feature type="compositionally biased region" description="Basic and acidic residues" evidence="1">
    <location>
        <begin position="785"/>
        <end position="800"/>
    </location>
</feature>
<feature type="compositionally biased region" description="Polar residues" evidence="1">
    <location>
        <begin position="804"/>
        <end position="821"/>
    </location>
</feature>
<feature type="region of interest" description="Disordered" evidence="1">
    <location>
        <begin position="291"/>
        <end position="621"/>
    </location>
</feature>
<feature type="compositionally biased region" description="Basic and acidic residues" evidence="1">
    <location>
        <begin position="1"/>
        <end position="37"/>
    </location>
</feature>
<feature type="compositionally biased region" description="Polar residues" evidence="1">
    <location>
        <begin position="434"/>
        <end position="454"/>
    </location>
</feature>
<feature type="compositionally biased region" description="Acidic residues" evidence="1">
    <location>
        <begin position="648"/>
        <end position="657"/>
    </location>
</feature>
<organism evidence="2 3">
    <name type="scientific">Skeletonema marinoi</name>
    <dbReference type="NCBI Taxonomy" id="267567"/>
    <lineage>
        <taxon>Eukaryota</taxon>
        <taxon>Sar</taxon>
        <taxon>Stramenopiles</taxon>
        <taxon>Ochrophyta</taxon>
        <taxon>Bacillariophyta</taxon>
        <taxon>Coscinodiscophyceae</taxon>
        <taxon>Thalassiosirophycidae</taxon>
        <taxon>Thalassiosirales</taxon>
        <taxon>Skeletonemataceae</taxon>
        <taxon>Skeletonema</taxon>
        <taxon>Skeletonema marinoi-dohrnii complex</taxon>
    </lineage>
</organism>
<feature type="compositionally biased region" description="Acidic residues" evidence="1">
    <location>
        <begin position="551"/>
        <end position="582"/>
    </location>
</feature>
<evidence type="ECO:0000256" key="1">
    <source>
        <dbReference type="SAM" id="MobiDB-lite"/>
    </source>
</evidence>
<feature type="compositionally biased region" description="Polar residues" evidence="1">
    <location>
        <begin position="476"/>
        <end position="485"/>
    </location>
</feature>